<organism evidence="2 3">
    <name type="scientific">Cymbomonas tetramitiformis</name>
    <dbReference type="NCBI Taxonomy" id="36881"/>
    <lineage>
        <taxon>Eukaryota</taxon>
        <taxon>Viridiplantae</taxon>
        <taxon>Chlorophyta</taxon>
        <taxon>Pyramimonadophyceae</taxon>
        <taxon>Pyramimonadales</taxon>
        <taxon>Pyramimonadaceae</taxon>
        <taxon>Cymbomonas</taxon>
    </lineage>
</organism>
<feature type="compositionally biased region" description="Acidic residues" evidence="1">
    <location>
        <begin position="640"/>
        <end position="672"/>
    </location>
</feature>
<evidence type="ECO:0000256" key="1">
    <source>
        <dbReference type="SAM" id="MobiDB-lite"/>
    </source>
</evidence>
<reference evidence="2 3" key="1">
    <citation type="journal article" date="2015" name="Genome Biol. Evol.">
        <title>Comparative Genomics of a Bacterivorous Green Alga Reveals Evolutionary Causalities and Consequences of Phago-Mixotrophic Mode of Nutrition.</title>
        <authorList>
            <person name="Burns J.A."/>
            <person name="Paasch A."/>
            <person name="Narechania A."/>
            <person name="Kim E."/>
        </authorList>
    </citation>
    <scope>NUCLEOTIDE SEQUENCE [LARGE SCALE GENOMIC DNA]</scope>
    <source>
        <strain evidence="2 3">PLY_AMNH</strain>
    </source>
</reference>
<feature type="region of interest" description="Disordered" evidence="1">
    <location>
        <begin position="601"/>
        <end position="672"/>
    </location>
</feature>
<dbReference type="PANTHER" id="PTHR31834:SF1">
    <property type="entry name" value="INITIATION-SPECIFIC ALPHA-1,6-MANNOSYLTRANSFERASE"/>
    <property type="match status" value="1"/>
</dbReference>
<dbReference type="PANTHER" id="PTHR31834">
    <property type="entry name" value="INITIATION-SPECIFIC ALPHA-1,6-MANNOSYLTRANSFERASE"/>
    <property type="match status" value="1"/>
</dbReference>
<protein>
    <recommendedName>
        <fullName evidence="4">Trimethylguanosine synthase</fullName>
    </recommendedName>
</protein>
<dbReference type="GO" id="GO:0000179">
    <property type="term" value="F:rRNA (adenine-N6,N6-)-dimethyltransferase activity"/>
    <property type="evidence" value="ECO:0007669"/>
    <property type="project" value="InterPro"/>
</dbReference>
<dbReference type="Proteomes" id="UP001190700">
    <property type="component" value="Unassembled WGS sequence"/>
</dbReference>
<dbReference type="InterPro" id="IPR020596">
    <property type="entry name" value="rRNA_Ade_Mease_Trfase_CS"/>
</dbReference>
<sequence>MLLFQVYDTDTLIAGWEQEFPLPEIAHARTYARTRQLLQWTFIGAPGHPALRKLCEHIKANWQASFSSSVDTDTLERTGPGAFTDVLLRYSKSVGFQTGIGGSTSSMGIRILPRVAFGMFPKDLRGVYGESRQVYVVHHFQGTWKENSLSDRSVFVVPFLYALKHGRKLMLRIRHMFVSRSKVLLPLQEGQRRVLGGVGMSDYPVSLTLHPRVDLLVREAGTHEMESDSITHWGEAQRGLAAWATPSRADILLAALASRSQDEALLDVGAGNGRVSLAAAAAGRRVISMEHDPREHGLLQRSIGLNRLGHHIELYNGTLASPQFPNPCTSHTEHLSMQQCLESDMKLSPLCHTRLPYFNPLGVAIVPPPKQLDGGGAKCMQRVVGWKLEDLLPAGVNGSTALPGAISLRAGGAAGWALEGLEDLMKRHQPAAVLVEVTLHTFLRTGYPGLPQLAAKMHSWGYEQMFHAGLGCYIRWLATSKEAPFTLVSVPAISRLRKESVNSNGWPYQALEVMEAWPPSAEGSAAYDWLGHVPTWKEGKGDEKRGYRPLEYPTDELRKKALEILTGEVSTGEIARTIMAARHPTRAAPTSGSLAADGVAMVDGEAGGSGGAVDEEDEDRPAHFTPRTQPVPTPKRNPLVDDEASGDDNDDNEEEEDADDSGEEEEDCAREQ</sequence>
<dbReference type="GO" id="GO:0000009">
    <property type="term" value="F:alpha-1,6-mannosyltransferase activity"/>
    <property type="evidence" value="ECO:0007669"/>
    <property type="project" value="InterPro"/>
</dbReference>
<dbReference type="InterPro" id="IPR029063">
    <property type="entry name" value="SAM-dependent_MTases_sf"/>
</dbReference>
<proteinExistence type="predicted"/>
<keyword evidence="3" id="KW-1185">Reference proteome</keyword>
<dbReference type="GO" id="GO:0006487">
    <property type="term" value="P:protein N-linked glycosylation"/>
    <property type="evidence" value="ECO:0007669"/>
    <property type="project" value="TreeGrafter"/>
</dbReference>
<dbReference type="SUPFAM" id="SSF53335">
    <property type="entry name" value="S-adenosyl-L-methionine-dependent methyltransferases"/>
    <property type="match status" value="1"/>
</dbReference>
<dbReference type="GO" id="GO:0000136">
    <property type="term" value="C:mannan polymerase complex"/>
    <property type="evidence" value="ECO:0007669"/>
    <property type="project" value="TreeGrafter"/>
</dbReference>
<comment type="caution">
    <text evidence="2">The sequence shown here is derived from an EMBL/GenBank/DDBJ whole genome shotgun (WGS) entry which is preliminary data.</text>
</comment>
<dbReference type="PROSITE" id="PS01131">
    <property type="entry name" value="RRNA_A_DIMETH"/>
    <property type="match status" value="1"/>
</dbReference>
<evidence type="ECO:0008006" key="4">
    <source>
        <dbReference type="Google" id="ProtNLM"/>
    </source>
</evidence>
<dbReference type="Gene3D" id="3.40.50.150">
    <property type="entry name" value="Vaccinia Virus protein VP39"/>
    <property type="match status" value="1"/>
</dbReference>
<evidence type="ECO:0000313" key="2">
    <source>
        <dbReference type="EMBL" id="KAK3285027.1"/>
    </source>
</evidence>
<gene>
    <name evidence="2" type="ORF">CYMTET_7350</name>
</gene>
<dbReference type="EMBL" id="LGRX02001999">
    <property type="protein sequence ID" value="KAK3285027.1"/>
    <property type="molecule type" value="Genomic_DNA"/>
</dbReference>
<dbReference type="InterPro" id="IPR039367">
    <property type="entry name" value="Och1-like"/>
</dbReference>
<dbReference type="Gene3D" id="3.90.550.20">
    <property type="match status" value="1"/>
</dbReference>
<accession>A0AAE0GVN7</accession>
<evidence type="ECO:0000313" key="3">
    <source>
        <dbReference type="Proteomes" id="UP001190700"/>
    </source>
</evidence>
<name>A0AAE0GVN7_9CHLO</name>
<dbReference type="AlphaFoldDB" id="A0AAE0GVN7"/>